<evidence type="ECO:0000313" key="5">
    <source>
        <dbReference type="EMBL" id="MBD9722507.1"/>
    </source>
</evidence>
<dbReference type="InterPro" id="IPR002577">
    <property type="entry name" value="HTH_HxlR"/>
</dbReference>
<feature type="domain" description="HTH hxlR-type" evidence="4">
    <location>
        <begin position="14"/>
        <end position="112"/>
    </location>
</feature>
<keyword evidence="3" id="KW-0804">Transcription</keyword>
<dbReference type="RefSeq" id="WP_086798978.1">
    <property type="nucleotide sequence ID" value="NZ_CP119182.1"/>
</dbReference>
<dbReference type="InterPro" id="IPR036388">
    <property type="entry name" value="WH-like_DNA-bd_sf"/>
</dbReference>
<comment type="caution">
    <text evidence="5">The sequence shown here is derived from an EMBL/GenBank/DDBJ whole genome shotgun (WGS) entry which is preliminary data.</text>
</comment>
<evidence type="ECO:0000256" key="3">
    <source>
        <dbReference type="ARBA" id="ARBA00023163"/>
    </source>
</evidence>
<organism evidence="5 6">
    <name type="scientific">Streptomyces caniscabiei</name>
    <dbReference type="NCBI Taxonomy" id="2746961"/>
    <lineage>
        <taxon>Bacteria</taxon>
        <taxon>Bacillati</taxon>
        <taxon>Actinomycetota</taxon>
        <taxon>Actinomycetes</taxon>
        <taxon>Kitasatosporales</taxon>
        <taxon>Streptomycetaceae</taxon>
        <taxon>Streptomyces</taxon>
    </lineage>
</organism>
<proteinExistence type="predicted"/>
<dbReference type="AlphaFoldDB" id="A0A927KZ35"/>
<reference evidence="5" key="1">
    <citation type="submission" date="2020-09" db="EMBL/GenBank/DDBJ databases">
        <title>Streptomyces canutascabiei sp. nov., which causes potato common scab and is distributed across the world.</title>
        <authorList>
            <person name="Nguyen H.P."/>
            <person name="Weisberg A.J."/>
            <person name="Chang J.H."/>
            <person name="Clarke C.R."/>
        </authorList>
    </citation>
    <scope>NUCLEOTIDE SEQUENCE</scope>
    <source>
        <strain evidence="5">ID-01-6.2a</strain>
    </source>
</reference>
<dbReference type="Gene3D" id="1.10.10.10">
    <property type="entry name" value="Winged helix-like DNA-binding domain superfamily/Winged helix DNA-binding domain"/>
    <property type="match status" value="1"/>
</dbReference>
<dbReference type="GeneID" id="79928648"/>
<evidence type="ECO:0000313" key="6">
    <source>
        <dbReference type="Proteomes" id="UP000661025"/>
    </source>
</evidence>
<dbReference type="EMBL" id="JACYXT010000001">
    <property type="protein sequence ID" value="MBD9722507.1"/>
    <property type="molecule type" value="Genomic_DNA"/>
</dbReference>
<keyword evidence="1" id="KW-0805">Transcription regulation</keyword>
<keyword evidence="2" id="KW-0238">DNA-binding</keyword>
<evidence type="ECO:0000259" key="4">
    <source>
        <dbReference type="PROSITE" id="PS51118"/>
    </source>
</evidence>
<protein>
    <submittedName>
        <fullName evidence="5">Helix-turn-helix transcriptional regulator</fullName>
    </submittedName>
</protein>
<dbReference type="PROSITE" id="PS51118">
    <property type="entry name" value="HTH_HXLR"/>
    <property type="match status" value="1"/>
</dbReference>
<evidence type="ECO:0000256" key="1">
    <source>
        <dbReference type="ARBA" id="ARBA00023015"/>
    </source>
</evidence>
<dbReference type="Pfam" id="PF01638">
    <property type="entry name" value="HxlR"/>
    <property type="match status" value="1"/>
</dbReference>
<accession>A0A927KZ35</accession>
<sequence length="122" mass="13688">MPEKAQFNIFVAGCPSRTSLDRIAGKWRAMVVIALGTGRMRFGDLRATVGGISPKVLTDTLRSLERDGLVTRHAYPEIPPRVEYELTALGRTLGAPLRALRHWAEEHIHEVLDAREAYDSRH</sequence>
<dbReference type="PANTHER" id="PTHR33204:SF18">
    <property type="entry name" value="TRANSCRIPTIONAL REGULATORY PROTEIN"/>
    <property type="match status" value="1"/>
</dbReference>
<dbReference type="Proteomes" id="UP000661025">
    <property type="component" value="Unassembled WGS sequence"/>
</dbReference>
<gene>
    <name evidence="5" type="ORF">IHE70_04475</name>
</gene>
<dbReference type="PANTHER" id="PTHR33204">
    <property type="entry name" value="TRANSCRIPTIONAL REGULATOR, MARR FAMILY"/>
    <property type="match status" value="1"/>
</dbReference>
<name>A0A927KZ35_9ACTN</name>
<dbReference type="SUPFAM" id="SSF46785">
    <property type="entry name" value="Winged helix' DNA-binding domain"/>
    <property type="match status" value="1"/>
</dbReference>
<dbReference type="GO" id="GO:0003677">
    <property type="term" value="F:DNA binding"/>
    <property type="evidence" value="ECO:0007669"/>
    <property type="project" value="UniProtKB-KW"/>
</dbReference>
<evidence type="ECO:0000256" key="2">
    <source>
        <dbReference type="ARBA" id="ARBA00023125"/>
    </source>
</evidence>
<dbReference type="InterPro" id="IPR036390">
    <property type="entry name" value="WH_DNA-bd_sf"/>
</dbReference>